<protein>
    <submittedName>
        <fullName evidence="1">Uncharacterized protein</fullName>
    </submittedName>
</protein>
<proteinExistence type="predicted"/>
<dbReference type="Proteomes" id="UP000799537">
    <property type="component" value="Unassembled WGS sequence"/>
</dbReference>
<evidence type="ECO:0000313" key="2">
    <source>
        <dbReference type="Proteomes" id="UP000799537"/>
    </source>
</evidence>
<dbReference type="OrthoDB" id="3650650at2759"/>
<gene>
    <name evidence="1" type="ORF">M409DRAFT_26956</name>
</gene>
<accession>A0A6A6CAP8</accession>
<keyword evidence="2" id="KW-1185">Reference proteome</keyword>
<dbReference type="AlphaFoldDB" id="A0A6A6CAP8"/>
<organism evidence="1 2">
    <name type="scientific">Zasmidium cellare ATCC 36951</name>
    <dbReference type="NCBI Taxonomy" id="1080233"/>
    <lineage>
        <taxon>Eukaryota</taxon>
        <taxon>Fungi</taxon>
        <taxon>Dikarya</taxon>
        <taxon>Ascomycota</taxon>
        <taxon>Pezizomycotina</taxon>
        <taxon>Dothideomycetes</taxon>
        <taxon>Dothideomycetidae</taxon>
        <taxon>Mycosphaerellales</taxon>
        <taxon>Mycosphaerellaceae</taxon>
        <taxon>Zasmidium</taxon>
    </lineage>
</organism>
<name>A0A6A6CAP8_ZASCE</name>
<reference evidence="1" key="1">
    <citation type="journal article" date="2020" name="Stud. Mycol.">
        <title>101 Dothideomycetes genomes: a test case for predicting lifestyles and emergence of pathogens.</title>
        <authorList>
            <person name="Haridas S."/>
            <person name="Albert R."/>
            <person name="Binder M."/>
            <person name="Bloem J."/>
            <person name="Labutti K."/>
            <person name="Salamov A."/>
            <person name="Andreopoulos B."/>
            <person name="Baker S."/>
            <person name="Barry K."/>
            <person name="Bills G."/>
            <person name="Bluhm B."/>
            <person name="Cannon C."/>
            <person name="Castanera R."/>
            <person name="Culley D."/>
            <person name="Daum C."/>
            <person name="Ezra D."/>
            <person name="Gonzalez J."/>
            <person name="Henrissat B."/>
            <person name="Kuo A."/>
            <person name="Liang C."/>
            <person name="Lipzen A."/>
            <person name="Lutzoni F."/>
            <person name="Magnuson J."/>
            <person name="Mondo S."/>
            <person name="Nolan M."/>
            <person name="Ohm R."/>
            <person name="Pangilinan J."/>
            <person name="Park H.-J."/>
            <person name="Ramirez L."/>
            <person name="Alfaro M."/>
            <person name="Sun H."/>
            <person name="Tritt A."/>
            <person name="Yoshinaga Y."/>
            <person name="Zwiers L.-H."/>
            <person name="Turgeon B."/>
            <person name="Goodwin S."/>
            <person name="Spatafora J."/>
            <person name="Crous P."/>
            <person name="Grigoriev I."/>
        </authorList>
    </citation>
    <scope>NUCLEOTIDE SEQUENCE</scope>
    <source>
        <strain evidence="1">ATCC 36951</strain>
    </source>
</reference>
<evidence type="ECO:0000313" key="1">
    <source>
        <dbReference type="EMBL" id="KAF2162719.1"/>
    </source>
</evidence>
<dbReference type="EMBL" id="ML993612">
    <property type="protein sequence ID" value="KAF2162719.1"/>
    <property type="molecule type" value="Genomic_DNA"/>
</dbReference>
<sequence length="173" mass="20325">MQNKSIDTLVALVQSLPTELYDEIYDLTFTAATGPRYPARIILQKPTRGTEREVHSDRRPIELVTHQFQGHDTIALLQVDHASREQFAKSYYGGPDALFMFNRRKDGERWLKSLNDRHRSYLRCIGLAVLSDGLLYPWNDNTLWYKLAIDREMFWRCFEVELRFTLSREILGV</sequence>
<dbReference type="RefSeq" id="XP_033663608.1">
    <property type="nucleotide sequence ID" value="XM_033808352.1"/>
</dbReference>
<dbReference type="GeneID" id="54561624"/>